<gene>
    <name evidence="2" type="ORF">PR048_013822</name>
</gene>
<feature type="compositionally biased region" description="Polar residues" evidence="1">
    <location>
        <begin position="17"/>
        <end position="29"/>
    </location>
</feature>
<dbReference type="EMBL" id="JARBHB010000004">
    <property type="protein sequence ID" value="KAJ8887605.1"/>
    <property type="molecule type" value="Genomic_DNA"/>
</dbReference>
<evidence type="ECO:0000256" key="1">
    <source>
        <dbReference type="SAM" id="MobiDB-lite"/>
    </source>
</evidence>
<proteinExistence type="predicted"/>
<reference evidence="2 3" key="1">
    <citation type="submission" date="2023-02" db="EMBL/GenBank/DDBJ databases">
        <title>LHISI_Scaffold_Assembly.</title>
        <authorList>
            <person name="Stuart O.P."/>
            <person name="Cleave R."/>
            <person name="Magrath M.J.L."/>
            <person name="Mikheyev A.S."/>
        </authorList>
    </citation>
    <scope>NUCLEOTIDE SEQUENCE [LARGE SCALE GENOMIC DNA]</scope>
    <source>
        <strain evidence="2">Daus_M_001</strain>
        <tissue evidence="2">Leg muscle</tissue>
    </source>
</reference>
<sequence length="96" mass="10486">MDVEKWVIKGKTVGTINKGQENQKGQNENISKEMKPQSPSGIYSFTAFSCEVTSKGNIFILDLGATSHLVIGSLEEYMSVIRTLPHSVVIKTANGK</sequence>
<feature type="region of interest" description="Disordered" evidence="1">
    <location>
        <begin position="17"/>
        <end position="38"/>
    </location>
</feature>
<comment type="caution">
    <text evidence="2">The sequence shown here is derived from an EMBL/GenBank/DDBJ whole genome shotgun (WGS) entry which is preliminary data.</text>
</comment>
<keyword evidence="3" id="KW-1185">Reference proteome</keyword>
<evidence type="ECO:0000313" key="2">
    <source>
        <dbReference type="EMBL" id="KAJ8887605.1"/>
    </source>
</evidence>
<evidence type="ECO:0000313" key="3">
    <source>
        <dbReference type="Proteomes" id="UP001159363"/>
    </source>
</evidence>
<dbReference type="Proteomes" id="UP001159363">
    <property type="component" value="Chromosome X"/>
</dbReference>
<organism evidence="2 3">
    <name type="scientific">Dryococelus australis</name>
    <dbReference type="NCBI Taxonomy" id="614101"/>
    <lineage>
        <taxon>Eukaryota</taxon>
        <taxon>Metazoa</taxon>
        <taxon>Ecdysozoa</taxon>
        <taxon>Arthropoda</taxon>
        <taxon>Hexapoda</taxon>
        <taxon>Insecta</taxon>
        <taxon>Pterygota</taxon>
        <taxon>Neoptera</taxon>
        <taxon>Polyneoptera</taxon>
        <taxon>Phasmatodea</taxon>
        <taxon>Verophasmatodea</taxon>
        <taxon>Anareolatae</taxon>
        <taxon>Phasmatidae</taxon>
        <taxon>Eurycanthinae</taxon>
        <taxon>Dryococelus</taxon>
    </lineage>
</organism>
<name>A0ABQ9HU29_9NEOP</name>
<accession>A0ABQ9HU29</accession>
<protein>
    <submittedName>
        <fullName evidence="2">Uncharacterized protein</fullName>
    </submittedName>
</protein>